<evidence type="ECO:0000259" key="3">
    <source>
        <dbReference type="Pfam" id="PF13439"/>
    </source>
</evidence>
<dbReference type="Proteomes" id="UP000321820">
    <property type="component" value="Chromosome"/>
</dbReference>
<evidence type="ECO:0000259" key="2">
    <source>
        <dbReference type="Pfam" id="PF00534"/>
    </source>
</evidence>
<evidence type="ECO:0000313" key="5">
    <source>
        <dbReference type="Proteomes" id="UP000321820"/>
    </source>
</evidence>
<dbReference type="Pfam" id="PF13439">
    <property type="entry name" value="Glyco_transf_4"/>
    <property type="match status" value="1"/>
</dbReference>
<dbReference type="Pfam" id="PF00534">
    <property type="entry name" value="Glycos_transf_1"/>
    <property type="match status" value="1"/>
</dbReference>
<evidence type="ECO:0000256" key="1">
    <source>
        <dbReference type="ARBA" id="ARBA00022679"/>
    </source>
</evidence>
<sequence>MRNRSGKLLINGSRIGELGGLRTFTEGLIQCFEGCSDVEVLAPAGVQLKTSLRRIDVPARLASSAKVSRLRPILWWIYSFFEFPADGQVKILCTTHHVVPRHRGQVVVVHDLRPYFYPDTEVQRLNFRYLLPRALRKCDGILTVSEASRDLIAATYGIDRVKIYVIPQTVDIDVPSDSVPLPREPYLLTVGSTWPHKNVEELLRMSRYWASKYRLRIVGGRGQYMEILRELTNSLGLQSRVDLLSDVPKEDLASLFGGCTALVYPSKMEGFGLPPFEAMAFGKPVILSDIPVFRELHGGLPIYVKLGDEYSWEIGFKELDFFDEERRMQGVVHARSYSRERLKATLFQALEEIWGAGFLKCH</sequence>
<protein>
    <submittedName>
        <fullName evidence="4">Glycosyltransferase family 4 protein</fullName>
    </submittedName>
</protein>
<accession>A0A5B9EDC0</accession>
<dbReference type="SUPFAM" id="SSF53756">
    <property type="entry name" value="UDP-Glycosyltransferase/glycogen phosphorylase"/>
    <property type="match status" value="1"/>
</dbReference>
<dbReference type="GO" id="GO:0016757">
    <property type="term" value="F:glycosyltransferase activity"/>
    <property type="evidence" value="ECO:0007669"/>
    <property type="project" value="InterPro"/>
</dbReference>
<name>A0A5B9EDC0_9BACT</name>
<dbReference type="PANTHER" id="PTHR46401">
    <property type="entry name" value="GLYCOSYLTRANSFERASE WBBK-RELATED"/>
    <property type="match status" value="1"/>
</dbReference>
<dbReference type="OrthoDB" id="9797829at2"/>
<keyword evidence="1 4" id="KW-0808">Transferase</keyword>
<proteinExistence type="predicted"/>
<dbReference type="AlphaFoldDB" id="A0A5B9EDC0"/>
<organism evidence="4 5">
    <name type="scientific">Terriglobus albidus</name>
    <dbReference type="NCBI Taxonomy" id="1592106"/>
    <lineage>
        <taxon>Bacteria</taxon>
        <taxon>Pseudomonadati</taxon>
        <taxon>Acidobacteriota</taxon>
        <taxon>Terriglobia</taxon>
        <taxon>Terriglobales</taxon>
        <taxon>Acidobacteriaceae</taxon>
        <taxon>Terriglobus</taxon>
    </lineage>
</organism>
<feature type="domain" description="Glycosyl transferase family 1" evidence="2">
    <location>
        <begin position="183"/>
        <end position="296"/>
    </location>
</feature>
<dbReference type="Gene3D" id="3.40.50.2000">
    <property type="entry name" value="Glycogen Phosphorylase B"/>
    <property type="match status" value="2"/>
</dbReference>
<dbReference type="EMBL" id="CP042806">
    <property type="protein sequence ID" value="QEE28391.1"/>
    <property type="molecule type" value="Genomic_DNA"/>
</dbReference>
<feature type="domain" description="Glycosyltransferase subfamily 4-like N-terminal" evidence="3">
    <location>
        <begin position="85"/>
        <end position="173"/>
    </location>
</feature>
<dbReference type="GO" id="GO:0009103">
    <property type="term" value="P:lipopolysaccharide biosynthetic process"/>
    <property type="evidence" value="ECO:0007669"/>
    <property type="project" value="TreeGrafter"/>
</dbReference>
<dbReference type="CDD" id="cd03809">
    <property type="entry name" value="GT4_MtfB-like"/>
    <property type="match status" value="1"/>
</dbReference>
<dbReference type="KEGG" id="talb:FTW19_10485"/>
<evidence type="ECO:0000313" key="4">
    <source>
        <dbReference type="EMBL" id="QEE28391.1"/>
    </source>
</evidence>
<dbReference type="InterPro" id="IPR028098">
    <property type="entry name" value="Glyco_trans_4-like_N"/>
</dbReference>
<reference evidence="4 5" key="1">
    <citation type="submission" date="2019-08" db="EMBL/GenBank/DDBJ databases">
        <title>Complete genome sequence of Terriglobus albidus strain ORNL.</title>
        <authorList>
            <person name="Podar M."/>
        </authorList>
    </citation>
    <scope>NUCLEOTIDE SEQUENCE [LARGE SCALE GENOMIC DNA]</scope>
    <source>
        <strain evidence="4 5">ORNL</strain>
    </source>
</reference>
<keyword evidence="5" id="KW-1185">Reference proteome</keyword>
<gene>
    <name evidence="4" type="ORF">FTW19_10485</name>
</gene>
<dbReference type="PANTHER" id="PTHR46401:SF2">
    <property type="entry name" value="GLYCOSYLTRANSFERASE WBBK-RELATED"/>
    <property type="match status" value="1"/>
</dbReference>
<dbReference type="InterPro" id="IPR001296">
    <property type="entry name" value="Glyco_trans_1"/>
</dbReference>